<gene>
    <name evidence="4" type="ORF">SMACR_09972</name>
</gene>
<dbReference type="Proteomes" id="UP000433876">
    <property type="component" value="Unassembled WGS sequence"/>
</dbReference>
<comment type="caution">
    <text evidence="4">The sequence shown here is derived from an EMBL/GenBank/DDBJ whole genome shotgun (WGS) entry which is preliminary data.</text>
</comment>
<evidence type="ECO:0000256" key="1">
    <source>
        <dbReference type="ARBA" id="ARBA00038158"/>
    </source>
</evidence>
<dbReference type="CDD" id="cd02440">
    <property type="entry name" value="AdoMet_MTases"/>
    <property type="match status" value="1"/>
</dbReference>
<dbReference type="GO" id="GO:0008168">
    <property type="term" value="F:methyltransferase activity"/>
    <property type="evidence" value="ECO:0007669"/>
    <property type="project" value="TreeGrafter"/>
</dbReference>
<sequence length="423" mass="46706">MASALPRTIVLLAPSLLLQVPSCLLLLAPQPFYLHTCLSTYTTSPHNGTNMGTTSPKSPKSPKSKEASSSPPPDASGPGPAPLSIEEQEAAGLLPASHWQQQAFAEDPEDDGASTISSFASTTASLSSSIYHYRTIHGRTYHGDIGNAESWQPNDQRHVEAMEIGHHALMVQLDGKLFLSPLDKKKVQKVLDIATGSGLWAIDFADEFPNAEVIGTDVSPIQPSWVPPNVKFELEDCNSDWTYADDSFDFIHMRALAGIVDDWYKIFRNAFRCCKPGGYVESMGTSINVLSDDGSVKPGSAMDQWGKVFEEGGKQLGRVFTVYEDDLQRKGMEAAGFVDIEFKDIQCPVGVWHPEKKAAERGLWYKLATEADMEGYLNYIFNLVMGWTPEETKTFAAQAKKDLNNPGIHSYFWFRVVYGRKPE</sequence>
<organism evidence="4 5">
    <name type="scientific">Sordaria macrospora</name>
    <dbReference type="NCBI Taxonomy" id="5147"/>
    <lineage>
        <taxon>Eukaryota</taxon>
        <taxon>Fungi</taxon>
        <taxon>Dikarya</taxon>
        <taxon>Ascomycota</taxon>
        <taxon>Pezizomycotina</taxon>
        <taxon>Sordariomycetes</taxon>
        <taxon>Sordariomycetidae</taxon>
        <taxon>Sordariales</taxon>
        <taxon>Sordariaceae</taxon>
        <taxon>Sordaria</taxon>
    </lineage>
</organism>
<evidence type="ECO:0000256" key="2">
    <source>
        <dbReference type="SAM" id="MobiDB-lite"/>
    </source>
</evidence>
<feature type="signal peptide" evidence="3">
    <location>
        <begin position="1"/>
        <end position="23"/>
    </location>
</feature>
<feature type="region of interest" description="Disordered" evidence="2">
    <location>
        <begin position="44"/>
        <end position="83"/>
    </location>
</feature>
<feature type="compositionally biased region" description="Pro residues" evidence="2">
    <location>
        <begin position="70"/>
        <end position="81"/>
    </location>
</feature>
<comment type="similarity">
    <text evidence="1">Belongs to the methyltransferase superfamily. LaeA methyltransferase family.</text>
</comment>
<dbReference type="Gene3D" id="3.40.50.150">
    <property type="entry name" value="Vaccinia Virus protein VP39"/>
    <property type="match status" value="1"/>
</dbReference>
<evidence type="ECO:0000313" key="4">
    <source>
        <dbReference type="EMBL" id="KAA8622073.1"/>
    </source>
</evidence>
<keyword evidence="3" id="KW-0732">Signal</keyword>
<proteinExistence type="inferred from homology"/>
<dbReference type="InterPro" id="IPR029063">
    <property type="entry name" value="SAM-dependent_MTases_sf"/>
</dbReference>
<dbReference type="AlphaFoldDB" id="A0A8S8ZF70"/>
<dbReference type="Pfam" id="PF13489">
    <property type="entry name" value="Methyltransf_23"/>
    <property type="match status" value="1"/>
</dbReference>
<dbReference type="SUPFAM" id="SSF53335">
    <property type="entry name" value="S-adenosyl-L-methionine-dependent methyltransferases"/>
    <property type="match status" value="1"/>
</dbReference>
<evidence type="ECO:0000256" key="3">
    <source>
        <dbReference type="SAM" id="SignalP"/>
    </source>
</evidence>
<dbReference type="PANTHER" id="PTHR43591:SF10">
    <property type="entry name" value="ABC TRANSMEMBRANE TYPE-1 DOMAIN-CONTAINING PROTEIN-RELATED"/>
    <property type="match status" value="1"/>
</dbReference>
<accession>A0A8S8ZF70</accession>
<protein>
    <recommendedName>
        <fullName evidence="6">S-adenosyl-L-methionine-dependent methyltransferase</fullName>
    </recommendedName>
</protein>
<feature type="chain" id="PRO_5035935437" description="S-adenosyl-L-methionine-dependent methyltransferase" evidence="3">
    <location>
        <begin position="24"/>
        <end position="423"/>
    </location>
</feature>
<dbReference type="VEuPathDB" id="FungiDB:SMAC_08391"/>
<evidence type="ECO:0008006" key="6">
    <source>
        <dbReference type="Google" id="ProtNLM"/>
    </source>
</evidence>
<feature type="compositionally biased region" description="Polar residues" evidence="2">
    <location>
        <begin position="44"/>
        <end position="54"/>
    </location>
</feature>
<reference evidence="4 5" key="1">
    <citation type="submission" date="2017-07" db="EMBL/GenBank/DDBJ databases">
        <title>Genome sequence of the Sordaria macrospora wild type strain R19027.</title>
        <authorList>
            <person name="Nowrousian M."/>
            <person name="Teichert I."/>
            <person name="Kueck U."/>
        </authorList>
    </citation>
    <scope>NUCLEOTIDE SEQUENCE [LARGE SCALE GENOMIC DNA]</scope>
    <source>
        <strain evidence="4 5">R19027</strain>
        <tissue evidence="4">Mycelium</tissue>
    </source>
</reference>
<name>A0A8S8ZF70_SORMA</name>
<evidence type="ECO:0000313" key="5">
    <source>
        <dbReference type="Proteomes" id="UP000433876"/>
    </source>
</evidence>
<dbReference type="EMBL" id="NMPR01000334">
    <property type="protein sequence ID" value="KAA8622073.1"/>
    <property type="molecule type" value="Genomic_DNA"/>
</dbReference>
<dbReference type="PANTHER" id="PTHR43591">
    <property type="entry name" value="METHYLTRANSFERASE"/>
    <property type="match status" value="1"/>
</dbReference>